<gene>
    <name evidence="1" type="ORF">NST17_19495</name>
</gene>
<name>A0ABU9K4W5_9BACI</name>
<protein>
    <recommendedName>
        <fullName evidence="3">DUF5348 domain-containing protein</fullName>
    </recommendedName>
</protein>
<dbReference type="RefSeq" id="WP_342020979.1">
    <property type="nucleotide sequence ID" value="NZ_JBBYAK010000002.1"/>
</dbReference>
<evidence type="ECO:0000313" key="2">
    <source>
        <dbReference type="Proteomes" id="UP001459714"/>
    </source>
</evidence>
<sequence>MKIRIDKYRGQYINKEGLEWIVGEGNNVKIEVENCTASINGQYIIWNSLEKYQGINENNGEEIWIKFNKE</sequence>
<organism evidence="1 2">
    <name type="scientific">Caldifermentibacillus hisashii</name>
    <dbReference type="NCBI Taxonomy" id="996558"/>
    <lineage>
        <taxon>Bacteria</taxon>
        <taxon>Bacillati</taxon>
        <taxon>Bacillota</taxon>
        <taxon>Bacilli</taxon>
        <taxon>Bacillales</taxon>
        <taxon>Bacillaceae</taxon>
        <taxon>Caldifermentibacillus</taxon>
    </lineage>
</organism>
<comment type="caution">
    <text evidence="1">The sequence shown here is derived from an EMBL/GenBank/DDBJ whole genome shotgun (WGS) entry which is preliminary data.</text>
</comment>
<evidence type="ECO:0008006" key="3">
    <source>
        <dbReference type="Google" id="ProtNLM"/>
    </source>
</evidence>
<accession>A0ABU9K4W5</accession>
<keyword evidence="2" id="KW-1185">Reference proteome</keyword>
<reference evidence="1 2" key="1">
    <citation type="submission" date="2024-03" db="EMBL/GenBank/DDBJ databases">
        <title>Bacilli Hybrid Assemblies.</title>
        <authorList>
            <person name="Kovac J."/>
        </authorList>
    </citation>
    <scope>NUCLEOTIDE SEQUENCE [LARGE SCALE GENOMIC DNA]</scope>
    <source>
        <strain evidence="1 2">FSL M8-0022</strain>
    </source>
</reference>
<evidence type="ECO:0000313" key="1">
    <source>
        <dbReference type="EMBL" id="MEL3959341.1"/>
    </source>
</evidence>
<dbReference type="EMBL" id="JBBYAK010000002">
    <property type="protein sequence ID" value="MEL3959341.1"/>
    <property type="molecule type" value="Genomic_DNA"/>
</dbReference>
<proteinExistence type="predicted"/>
<dbReference type="Proteomes" id="UP001459714">
    <property type="component" value="Unassembled WGS sequence"/>
</dbReference>